<protein>
    <submittedName>
        <fullName evidence="8">Alpha/beta-hydrolase</fullName>
    </submittedName>
</protein>
<feature type="signal peptide" evidence="7">
    <location>
        <begin position="1"/>
        <end position="20"/>
    </location>
</feature>
<feature type="chain" id="PRO_5025408839" evidence="7">
    <location>
        <begin position="21"/>
        <end position="613"/>
    </location>
</feature>
<dbReference type="Gene3D" id="3.40.50.1820">
    <property type="entry name" value="alpha/beta hydrolase"/>
    <property type="match status" value="1"/>
</dbReference>
<evidence type="ECO:0000256" key="3">
    <source>
        <dbReference type="ARBA" id="ARBA00022670"/>
    </source>
</evidence>
<keyword evidence="3" id="KW-0645">Protease</keyword>
<dbReference type="GO" id="GO:0006508">
    <property type="term" value="P:proteolysis"/>
    <property type="evidence" value="ECO:0007669"/>
    <property type="project" value="UniProtKB-KW"/>
</dbReference>
<organism evidence="8 9">
    <name type="scientific">Massarina eburnea CBS 473.64</name>
    <dbReference type="NCBI Taxonomy" id="1395130"/>
    <lineage>
        <taxon>Eukaryota</taxon>
        <taxon>Fungi</taxon>
        <taxon>Dikarya</taxon>
        <taxon>Ascomycota</taxon>
        <taxon>Pezizomycotina</taxon>
        <taxon>Dothideomycetes</taxon>
        <taxon>Pleosporomycetidae</taxon>
        <taxon>Pleosporales</taxon>
        <taxon>Massarineae</taxon>
        <taxon>Massarinaceae</taxon>
        <taxon>Massarina</taxon>
    </lineage>
</organism>
<dbReference type="InterPro" id="IPR001563">
    <property type="entry name" value="Peptidase_S10"/>
</dbReference>
<dbReference type="AlphaFoldDB" id="A0A6A6RRQ2"/>
<proteinExistence type="inferred from homology"/>
<dbReference type="PANTHER" id="PTHR11802:SF189">
    <property type="entry name" value="CARBOXYPEPTIDASE"/>
    <property type="match status" value="1"/>
</dbReference>
<evidence type="ECO:0000313" key="9">
    <source>
        <dbReference type="Proteomes" id="UP000799753"/>
    </source>
</evidence>
<reference evidence="8" key="1">
    <citation type="journal article" date="2020" name="Stud. Mycol.">
        <title>101 Dothideomycetes genomes: a test case for predicting lifestyles and emergence of pathogens.</title>
        <authorList>
            <person name="Haridas S."/>
            <person name="Albert R."/>
            <person name="Binder M."/>
            <person name="Bloem J."/>
            <person name="Labutti K."/>
            <person name="Salamov A."/>
            <person name="Andreopoulos B."/>
            <person name="Baker S."/>
            <person name="Barry K."/>
            <person name="Bills G."/>
            <person name="Bluhm B."/>
            <person name="Cannon C."/>
            <person name="Castanera R."/>
            <person name="Culley D."/>
            <person name="Daum C."/>
            <person name="Ezra D."/>
            <person name="Gonzalez J."/>
            <person name="Henrissat B."/>
            <person name="Kuo A."/>
            <person name="Liang C."/>
            <person name="Lipzen A."/>
            <person name="Lutzoni F."/>
            <person name="Magnuson J."/>
            <person name="Mondo S."/>
            <person name="Nolan M."/>
            <person name="Ohm R."/>
            <person name="Pangilinan J."/>
            <person name="Park H.-J."/>
            <person name="Ramirez L."/>
            <person name="Alfaro M."/>
            <person name="Sun H."/>
            <person name="Tritt A."/>
            <person name="Yoshinaga Y."/>
            <person name="Zwiers L.-H."/>
            <person name="Turgeon B."/>
            <person name="Goodwin S."/>
            <person name="Spatafora J."/>
            <person name="Crous P."/>
            <person name="Grigoriev I."/>
        </authorList>
    </citation>
    <scope>NUCLEOTIDE SEQUENCE</scope>
    <source>
        <strain evidence="8">CBS 473.64</strain>
    </source>
</reference>
<keyword evidence="9" id="KW-1185">Reference proteome</keyword>
<dbReference type="EMBL" id="MU006794">
    <property type="protein sequence ID" value="KAF2637301.1"/>
    <property type="molecule type" value="Genomic_DNA"/>
</dbReference>
<dbReference type="GO" id="GO:0000324">
    <property type="term" value="C:fungal-type vacuole"/>
    <property type="evidence" value="ECO:0007669"/>
    <property type="project" value="TreeGrafter"/>
</dbReference>
<evidence type="ECO:0000256" key="1">
    <source>
        <dbReference type="ARBA" id="ARBA00009431"/>
    </source>
</evidence>
<evidence type="ECO:0000256" key="7">
    <source>
        <dbReference type="SAM" id="SignalP"/>
    </source>
</evidence>
<dbReference type="Pfam" id="PF00450">
    <property type="entry name" value="Peptidase_S10"/>
    <property type="match status" value="1"/>
</dbReference>
<accession>A0A6A6RRQ2</accession>
<keyword evidence="2" id="KW-0121">Carboxypeptidase</keyword>
<keyword evidence="5 8" id="KW-0378">Hydrolase</keyword>
<dbReference type="PRINTS" id="PR00724">
    <property type="entry name" value="CRBOXYPTASEC"/>
</dbReference>
<evidence type="ECO:0000256" key="6">
    <source>
        <dbReference type="ARBA" id="ARBA00023180"/>
    </source>
</evidence>
<gene>
    <name evidence="8" type="ORF">P280DRAFT_500866</name>
</gene>
<keyword evidence="6" id="KW-0325">Glycoprotein</keyword>
<keyword evidence="4 7" id="KW-0732">Signal</keyword>
<dbReference type="InterPro" id="IPR029058">
    <property type="entry name" value="AB_hydrolase_fold"/>
</dbReference>
<evidence type="ECO:0000313" key="8">
    <source>
        <dbReference type="EMBL" id="KAF2637301.1"/>
    </source>
</evidence>
<dbReference type="Proteomes" id="UP000799753">
    <property type="component" value="Unassembled WGS sequence"/>
</dbReference>
<dbReference type="GO" id="GO:0004185">
    <property type="term" value="F:serine-type carboxypeptidase activity"/>
    <property type="evidence" value="ECO:0007669"/>
    <property type="project" value="InterPro"/>
</dbReference>
<evidence type="ECO:0000256" key="2">
    <source>
        <dbReference type="ARBA" id="ARBA00022645"/>
    </source>
</evidence>
<dbReference type="PANTHER" id="PTHR11802">
    <property type="entry name" value="SERINE PROTEASE FAMILY S10 SERINE CARBOXYPEPTIDASE"/>
    <property type="match status" value="1"/>
</dbReference>
<sequence length="613" mass="67646">MYFLNKALWAAPVLVGAASAASFPPVPTGLTTVNSTKFPGVSISYKATTICETTPGVQSYSGYVHLPPSPAEHRLYNAHMYFWFFRARKDPSTAPLTVWLQGGPGVPSITAAVGENGPCSILPDSKTTELNPWSWNDRVNMLYIDQPVQTGFSYDSLVNGTLNEIPLPFQYKPNNFSTGIPETNLTFHTGTFASSNPNNAPNTTIAASKIMYHFMQAWMQDFPEYKTKDNKFSIWGESYDGHYGPAFAEYFETRAEAIEKNITATNITGISTEDIPLHLDTVGFINPCIDIDTQMPFYPEFAFNNTYDIQLISEANYAYAISSAPKCKEMSTICKTLADAKDPEGLGNVAEVNKACFSAYDFCFSSMHQNYTLHPTPAKARNNFDIAAPAAPESFPPKWAAGYLNQAHIQQALGVPLNFTGASALNMAAFNNTGDFVRGHQLRDLGTLLDRGVKVALVFGDRDYQCNWLGGEALSLAIESKFSAGFKTAEYADIVTNKTYVGGLVRQYANLSFSRVFRAGHEVPFYQPETAYEIFNRAMFGKDVATGGLDVCEEYRTVGLGDAWLRGELDGEREVVKCYLWDVFETCTVEEIGVLVGGDYETEDFVLMGKKKV</sequence>
<evidence type="ECO:0000256" key="5">
    <source>
        <dbReference type="ARBA" id="ARBA00022801"/>
    </source>
</evidence>
<comment type="similarity">
    <text evidence="1">Belongs to the peptidase S10 family.</text>
</comment>
<dbReference type="SUPFAM" id="SSF53474">
    <property type="entry name" value="alpha/beta-Hydrolases"/>
    <property type="match status" value="1"/>
</dbReference>
<dbReference type="OrthoDB" id="443318at2759"/>
<name>A0A6A6RRQ2_9PLEO</name>
<evidence type="ECO:0000256" key="4">
    <source>
        <dbReference type="ARBA" id="ARBA00022729"/>
    </source>
</evidence>